<dbReference type="PANTHER" id="PTHR47706">
    <property type="entry name" value="NMRA-LIKE FAMILY PROTEIN"/>
    <property type="match status" value="1"/>
</dbReference>
<evidence type="ECO:0000313" key="4">
    <source>
        <dbReference type="EMBL" id="KAK6341639.1"/>
    </source>
</evidence>
<dbReference type="Gene3D" id="3.90.25.10">
    <property type="entry name" value="UDP-galactose 4-epimerase, domain 1"/>
    <property type="match status" value="1"/>
</dbReference>
<dbReference type="AlphaFoldDB" id="A0AAV9UKE1"/>
<dbReference type="GO" id="GO:0016491">
    <property type="term" value="F:oxidoreductase activity"/>
    <property type="evidence" value="ECO:0007669"/>
    <property type="project" value="UniProtKB-KW"/>
</dbReference>
<keyword evidence="1" id="KW-0521">NADP</keyword>
<feature type="domain" description="NmrA-like" evidence="3">
    <location>
        <begin position="6"/>
        <end position="226"/>
    </location>
</feature>
<dbReference type="InterPro" id="IPR051609">
    <property type="entry name" value="NmrA/Isoflavone_reductase-like"/>
</dbReference>
<dbReference type="SUPFAM" id="SSF51735">
    <property type="entry name" value="NAD(P)-binding Rossmann-fold domains"/>
    <property type="match status" value="1"/>
</dbReference>
<dbReference type="PANTHER" id="PTHR47706:SF9">
    <property type="entry name" value="NMRA-LIKE DOMAIN-CONTAINING PROTEIN-RELATED"/>
    <property type="match status" value="1"/>
</dbReference>
<evidence type="ECO:0000313" key="5">
    <source>
        <dbReference type="Proteomes" id="UP001375240"/>
    </source>
</evidence>
<keyword evidence="5" id="KW-1185">Reference proteome</keyword>
<gene>
    <name evidence="4" type="ORF">TWF696_008708</name>
</gene>
<evidence type="ECO:0000256" key="1">
    <source>
        <dbReference type="ARBA" id="ARBA00022857"/>
    </source>
</evidence>
<keyword evidence="2" id="KW-0560">Oxidoreductase</keyword>
<dbReference type="Pfam" id="PF05368">
    <property type="entry name" value="NmrA"/>
    <property type="match status" value="1"/>
</dbReference>
<dbReference type="Proteomes" id="UP001375240">
    <property type="component" value="Unassembled WGS sequence"/>
</dbReference>
<comment type="caution">
    <text evidence="4">The sequence shown here is derived from an EMBL/GenBank/DDBJ whole genome shotgun (WGS) entry which is preliminary data.</text>
</comment>
<evidence type="ECO:0000259" key="3">
    <source>
        <dbReference type="Pfam" id="PF05368"/>
    </source>
</evidence>
<dbReference type="EMBL" id="JAVHNQ010000007">
    <property type="protein sequence ID" value="KAK6341639.1"/>
    <property type="molecule type" value="Genomic_DNA"/>
</dbReference>
<dbReference type="Gene3D" id="3.40.50.720">
    <property type="entry name" value="NAD(P)-binding Rossmann-like Domain"/>
    <property type="match status" value="1"/>
</dbReference>
<organism evidence="4 5">
    <name type="scientific">Orbilia brochopaga</name>
    <dbReference type="NCBI Taxonomy" id="3140254"/>
    <lineage>
        <taxon>Eukaryota</taxon>
        <taxon>Fungi</taxon>
        <taxon>Dikarya</taxon>
        <taxon>Ascomycota</taxon>
        <taxon>Pezizomycotina</taxon>
        <taxon>Orbiliomycetes</taxon>
        <taxon>Orbiliales</taxon>
        <taxon>Orbiliaceae</taxon>
        <taxon>Orbilia</taxon>
    </lineage>
</organism>
<dbReference type="InterPro" id="IPR036291">
    <property type="entry name" value="NAD(P)-bd_dom_sf"/>
</dbReference>
<reference evidence="4 5" key="1">
    <citation type="submission" date="2019-10" db="EMBL/GenBank/DDBJ databases">
        <authorList>
            <person name="Palmer J.M."/>
        </authorList>
    </citation>
    <scope>NUCLEOTIDE SEQUENCE [LARGE SCALE GENOMIC DNA]</scope>
    <source>
        <strain evidence="4 5">TWF696</strain>
    </source>
</reference>
<evidence type="ECO:0000256" key="2">
    <source>
        <dbReference type="ARBA" id="ARBA00023002"/>
    </source>
</evidence>
<dbReference type="InterPro" id="IPR008030">
    <property type="entry name" value="NmrA-like"/>
</dbReference>
<name>A0AAV9UKE1_9PEZI</name>
<proteinExistence type="predicted"/>
<protein>
    <recommendedName>
        <fullName evidence="3">NmrA-like domain-containing protein</fullName>
    </recommendedName>
</protein>
<sequence>MSSLPVIAIAGGTGTLGKEVVSALLDPQLRSKYQELIILTRSTDAEQLAEWGKQGATVRKYGAEDDQSIADALSGVDILINTIASRDDGFKSKLAAAIASPTSSVKLYLPSEFGVDHYLHDFQHPEWDKKKAHFEAAARRKDLKICRVFPGLFLEHSIGPWYGLDPKTGKYEVIGTGTNPVSFTSIPDIGKAVASAVANISITDFPQNLYLSGDSATLKEIADMLAASGAAPAVEISSLDLEEFKAKTIATPDLDPASYLRFLMAEGKIDNRDGNDNELVNPGEELWKWKTVEDQIEIMAKE</sequence>
<accession>A0AAV9UKE1</accession>